<keyword evidence="1" id="KW-0732">Signal</keyword>
<sequence length="117" mass="12682">MTRTRAMVWTAACSIALVGTALAHHGWTGYSEEIQKLSGTIEAASYGNPHGSIQLKAADKTWEVVLAPPSRMTTRGLTEEMLKAGTSATVEGYQSKTDEKEMRAERITVAGKTVELR</sequence>
<dbReference type="Proteomes" id="UP000445000">
    <property type="component" value="Unassembled WGS sequence"/>
</dbReference>
<dbReference type="InterPro" id="IPR046150">
    <property type="entry name" value="DUF6152"/>
</dbReference>
<feature type="chain" id="PRO_5032443757" description="DUF5666 domain-containing protein" evidence="1">
    <location>
        <begin position="24"/>
        <end position="117"/>
    </location>
</feature>
<feature type="signal peptide" evidence="1">
    <location>
        <begin position="1"/>
        <end position="23"/>
    </location>
</feature>
<keyword evidence="3" id="KW-1185">Reference proteome</keyword>
<accession>A0A829YJP5</accession>
<proteinExistence type="predicted"/>
<gene>
    <name evidence="2" type="ORF">GCM10011487_56040</name>
</gene>
<reference evidence="3" key="1">
    <citation type="submission" date="2020-01" db="EMBL/GenBank/DDBJ databases">
        <title>'Steroidobacter agaridevorans' sp. nov., agar-degrading bacteria isolated from rhizosphere soils.</title>
        <authorList>
            <person name="Ikenaga M."/>
            <person name="Kataoka M."/>
            <person name="Murouchi A."/>
            <person name="Katsuragi S."/>
            <person name="Sakai M."/>
        </authorList>
    </citation>
    <scope>NUCLEOTIDE SEQUENCE [LARGE SCALE GENOMIC DNA]</scope>
    <source>
        <strain evidence="3">YU21-B</strain>
    </source>
</reference>
<name>A0A829YJP5_9GAMM</name>
<evidence type="ECO:0008006" key="4">
    <source>
        <dbReference type="Google" id="ProtNLM"/>
    </source>
</evidence>
<organism evidence="2 3">
    <name type="scientific">Steroidobacter agaridevorans</name>
    <dbReference type="NCBI Taxonomy" id="2695856"/>
    <lineage>
        <taxon>Bacteria</taxon>
        <taxon>Pseudomonadati</taxon>
        <taxon>Pseudomonadota</taxon>
        <taxon>Gammaproteobacteria</taxon>
        <taxon>Steroidobacterales</taxon>
        <taxon>Steroidobacteraceae</taxon>
        <taxon>Steroidobacter</taxon>
    </lineage>
</organism>
<evidence type="ECO:0000256" key="1">
    <source>
        <dbReference type="SAM" id="SignalP"/>
    </source>
</evidence>
<evidence type="ECO:0000313" key="2">
    <source>
        <dbReference type="EMBL" id="GFE83604.1"/>
    </source>
</evidence>
<evidence type="ECO:0000313" key="3">
    <source>
        <dbReference type="Proteomes" id="UP000445000"/>
    </source>
</evidence>
<dbReference type="Pfam" id="PF19649">
    <property type="entry name" value="DUF6152"/>
    <property type="match status" value="1"/>
</dbReference>
<dbReference type="AlphaFoldDB" id="A0A829YJP5"/>
<dbReference type="RefSeq" id="WP_202626943.1">
    <property type="nucleotide sequence ID" value="NZ_BLJN01000006.1"/>
</dbReference>
<comment type="caution">
    <text evidence="2">The sequence shown here is derived from an EMBL/GenBank/DDBJ whole genome shotgun (WGS) entry which is preliminary data.</text>
</comment>
<dbReference type="EMBL" id="BLJN01000006">
    <property type="protein sequence ID" value="GFE83604.1"/>
    <property type="molecule type" value="Genomic_DNA"/>
</dbReference>
<protein>
    <recommendedName>
        <fullName evidence="4">DUF5666 domain-containing protein</fullName>
    </recommendedName>
</protein>